<evidence type="ECO:0000313" key="2">
    <source>
        <dbReference type="EMBL" id="PAV21061.1"/>
    </source>
</evidence>
<feature type="compositionally biased region" description="Basic and acidic residues" evidence="1">
    <location>
        <begin position="135"/>
        <end position="151"/>
    </location>
</feature>
<organism evidence="2 3">
    <name type="scientific">Pyrrhoderma noxium</name>
    <dbReference type="NCBI Taxonomy" id="2282107"/>
    <lineage>
        <taxon>Eukaryota</taxon>
        <taxon>Fungi</taxon>
        <taxon>Dikarya</taxon>
        <taxon>Basidiomycota</taxon>
        <taxon>Agaricomycotina</taxon>
        <taxon>Agaricomycetes</taxon>
        <taxon>Hymenochaetales</taxon>
        <taxon>Hymenochaetaceae</taxon>
        <taxon>Pyrrhoderma</taxon>
    </lineage>
</organism>
<feature type="compositionally biased region" description="Basic and acidic residues" evidence="1">
    <location>
        <begin position="86"/>
        <end position="95"/>
    </location>
</feature>
<dbReference type="AlphaFoldDB" id="A0A286UN80"/>
<sequence>MAGLTLEALSKTLPECIDKTKSIQAFLSAQNKYAPEREKEGREYASRWNDSGNSDLARSLESPPDPRIEVTGGGFSSPVLKPRCSKITDRGDSHDSYLAIRDSSTKDLPAAKEAPKYIKNCDKEKQSSSKNKVSIPDKSKELKIKARTKEKVAKRKHDTSDEEREARLAQRRDRRRHKRAITHPRGSSDNTESELALDLSKEDHRVSLASTAKSKRRTNRESRKRDEKTKLPAGLALMHGFNASNVGKNRLTIEPGVSLGVFNKGRASVKTKTRKQLTVTFNEKGFLNKRRSSLTISKSAERSDKSHSICFEESSHVSSCARSSVLQRRSSTSNVNQGIQLSSASKALEQVSQKSKSDYASEIWEIEKEFLHLNDVKSGEPSKSDSIIIDTRTWNWGKFSSNNSSIVVNPLQESSTRKSVQKDGLASERTRMSSIAPSQSASQVPARPLTPLSPAEPQLKSKYFTRPDDNGENGPRCMEQSEKGTYDNEVPVEPITLTRAESHILNESVSHNAATDRGPDPNSIISSIKDIHEIGSRQKSLLDINIHPSNNNFKFGKESYPEFGLIPSSLLDEMISNENERLQDSADDNIFCLDTSSRLNFEDLMPRQRQCMDYELDFWGSGNQTIRQVNQDPMTISGYGDMQINGGYVAAPNRMHCTDYAELDEDIENHGYTDLFVDGSREMPYENLGLEDEFEDFETEILSDSAHIPDLRGHSIVQAPLTEFTDENCLYSGVSYLEMESEDSIQGPIETSYSLPVAETLEDIEMAVARDLQKRWYPVKH</sequence>
<protein>
    <submittedName>
        <fullName evidence="2">Uncharacterized protein</fullName>
    </submittedName>
</protein>
<proteinExistence type="predicted"/>
<reference evidence="2 3" key="1">
    <citation type="journal article" date="2017" name="Mol. Ecol.">
        <title>Comparative and population genomic landscape of Phellinus noxius: A hypervariable fungus causing root rot in trees.</title>
        <authorList>
            <person name="Chung C.L."/>
            <person name="Lee T.J."/>
            <person name="Akiba M."/>
            <person name="Lee H.H."/>
            <person name="Kuo T.H."/>
            <person name="Liu D."/>
            <person name="Ke H.M."/>
            <person name="Yokoi T."/>
            <person name="Roa M.B."/>
            <person name="Lu M.J."/>
            <person name="Chang Y.Y."/>
            <person name="Ann P.J."/>
            <person name="Tsai J.N."/>
            <person name="Chen C.Y."/>
            <person name="Tzean S.S."/>
            <person name="Ota Y."/>
            <person name="Hattori T."/>
            <person name="Sahashi N."/>
            <person name="Liou R.F."/>
            <person name="Kikuchi T."/>
            <person name="Tsai I.J."/>
        </authorList>
    </citation>
    <scope>NUCLEOTIDE SEQUENCE [LARGE SCALE GENOMIC DNA]</scope>
    <source>
        <strain evidence="2 3">FFPRI411160</strain>
    </source>
</reference>
<feature type="compositionally biased region" description="Basic and acidic residues" evidence="1">
    <location>
        <begin position="103"/>
        <end position="127"/>
    </location>
</feature>
<evidence type="ECO:0000313" key="3">
    <source>
        <dbReference type="Proteomes" id="UP000217199"/>
    </source>
</evidence>
<feature type="region of interest" description="Disordered" evidence="1">
    <location>
        <begin position="32"/>
        <end position="230"/>
    </location>
</feature>
<gene>
    <name evidence="2" type="ORF">PNOK_0368800</name>
</gene>
<feature type="compositionally biased region" description="Basic and acidic residues" evidence="1">
    <location>
        <begin position="34"/>
        <end position="45"/>
    </location>
</feature>
<accession>A0A286UN80</accession>
<dbReference type="OrthoDB" id="2537141at2759"/>
<evidence type="ECO:0000256" key="1">
    <source>
        <dbReference type="SAM" id="MobiDB-lite"/>
    </source>
</evidence>
<dbReference type="InParanoid" id="A0A286UN80"/>
<feature type="compositionally biased region" description="Polar residues" evidence="1">
    <location>
        <begin position="432"/>
        <end position="443"/>
    </location>
</feature>
<dbReference type="EMBL" id="NBII01000003">
    <property type="protein sequence ID" value="PAV21061.1"/>
    <property type="molecule type" value="Genomic_DNA"/>
</dbReference>
<keyword evidence="3" id="KW-1185">Reference proteome</keyword>
<feature type="region of interest" description="Disordered" evidence="1">
    <location>
        <begin position="410"/>
        <end position="489"/>
    </location>
</feature>
<feature type="compositionally biased region" description="Basic and acidic residues" evidence="1">
    <location>
        <begin position="219"/>
        <end position="230"/>
    </location>
</feature>
<dbReference type="Proteomes" id="UP000217199">
    <property type="component" value="Unassembled WGS sequence"/>
</dbReference>
<comment type="caution">
    <text evidence="2">The sequence shown here is derived from an EMBL/GenBank/DDBJ whole genome shotgun (WGS) entry which is preliminary data.</text>
</comment>
<name>A0A286UN80_9AGAM</name>
<dbReference type="STRING" id="2282107.A0A286UN80"/>
<feature type="compositionally biased region" description="Basic residues" evidence="1">
    <location>
        <begin position="172"/>
        <end position="182"/>
    </location>
</feature>